<evidence type="ECO:0000313" key="1">
    <source>
        <dbReference type="EMBL" id="PBK84375.1"/>
    </source>
</evidence>
<name>A0A2H3CMX7_ARMGA</name>
<evidence type="ECO:0000313" key="2">
    <source>
        <dbReference type="Proteomes" id="UP000217790"/>
    </source>
</evidence>
<dbReference type="InParanoid" id="A0A2H3CMX7"/>
<sequence length="180" mass="20454">MPRSPVEASPSSSTPHLYAWRARNPIKRRALRYSQYNTRAFPVSRYVEDISRYSDHDGPCSPPLYIMPSPVLPSSHLAVIQTDSNTQKVVPLSRPSYDGARLCSQYIEPLPSPAVVESMLPWPIVIQRLDERLRERIMVADAVTMACSTYATPRDHRRRYHSDAVMHLRLLPAVAECRVA</sequence>
<gene>
    <name evidence="1" type="ORF">ARMGADRAFT_607359</name>
</gene>
<reference evidence="2" key="1">
    <citation type="journal article" date="2017" name="Nat. Ecol. Evol.">
        <title>Genome expansion and lineage-specific genetic innovations in the forest pathogenic fungi Armillaria.</title>
        <authorList>
            <person name="Sipos G."/>
            <person name="Prasanna A.N."/>
            <person name="Walter M.C."/>
            <person name="O'Connor E."/>
            <person name="Balint B."/>
            <person name="Krizsan K."/>
            <person name="Kiss B."/>
            <person name="Hess J."/>
            <person name="Varga T."/>
            <person name="Slot J."/>
            <person name="Riley R."/>
            <person name="Boka B."/>
            <person name="Rigling D."/>
            <person name="Barry K."/>
            <person name="Lee J."/>
            <person name="Mihaltcheva S."/>
            <person name="LaButti K."/>
            <person name="Lipzen A."/>
            <person name="Waldron R."/>
            <person name="Moloney N.M."/>
            <person name="Sperisen C."/>
            <person name="Kredics L."/>
            <person name="Vagvoelgyi C."/>
            <person name="Patrignani A."/>
            <person name="Fitzpatrick D."/>
            <person name="Nagy I."/>
            <person name="Doyle S."/>
            <person name="Anderson J.B."/>
            <person name="Grigoriev I.V."/>
            <person name="Gueldener U."/>
            <person name="Muensterkoetter M."/>
            <person name="Nagy L.G."/>
        </authorList>
    </citation>
    <scope>NUCLEOTIDE SEQUENCE [LARGE SCALE GENOMIC DNA]</scope>
    <source>
        <strain evidence="2">Ar21-2</strain>
    </source>
</reference>
<keyword evidence="2" id="KW-1185">Reference proteome</keyword>
<dbReference type="Proteomes" id="UP000217790">
    <property type="component" value="Unassembled WGS sequence"/>
</dbReference>
<protein>
    <submittedName>
        <fullName evidence="1">Uncharacterized protein</fullName>
    </submittedName>
</protein>
<organism evidence="1 2">
    <name type="scientific">Armillaria gallica</name>
    <name type="common">Bulbous honey fungus</name>
    <name type="synonym">Armillaria bulbosa</name>
    <dbReference type="NCBI Taxonomy" id="47427"/>
    <lineage>
        <taxon>Eukaryota</taxon>
        <taxon>Fungi</taxon>
        <taxon>Dikarya</taxon>
        <taxon>Basidiomycota</taxon>
        <taxon>Agaricomycotina</taxon>
        <taxon>Agaricomycetes</taxon>
        <taxon>Agaricomycetidae</taxon>
        <taxon>Agaricales</taxon>
        <taxon>Marasmiineae</taxon>
        <taxon>Physalacriaceae</taxon>
        <taxon>Armillaria</taxon>
    </lineage>
</organism>
<accession>A0A2H3CMX7</accession>
<dbReference type="AlphaFoldDB" id="A0A2H3CMX7"/>
<proteinExistence type="predicted"/>
<dbReference type="EMBL" id="KZ293698">
    <property type="protein sequence ID" value="PBK84375.1"/>
    <property type="molecule type" value="Genomic_DNA"/>
</dbReference>